<evidence type="ECO:0000313" key="2">
    <source>
        <dbReference type="EMBL" id="GAA0927751.1"/>
    </source>
</evidence>
<evidence type="ECO:0000313" key="3">
    <source>
        <dbReference type="Proteomes" id="UP001500418"/>
    </source>
</evidence>
<organism evidence="2 3">
    <name type="scientific">Streptomyces rhizosphaericus</name>
    <dbReference type="NCBI Taxonomy" id="114699"/>
    <lineage>
        <taxon>Bacteria</taxon>
        <taxon>Bacillati</taxon>
        <taxon>Actinomycetota</taxon>
        <taxon>Actinomycetes</taxon>
        <taxon>Kitasatosporales</taxon>
        <taxon>Streptomycetaceae</taxon>
        <taxon>Streptomyces</taxon>
        <taxon>Streptomyces violaceusniger group</taxon>
    </lineage>
</organism>
<sequence>MSEPSQRRVRKPGQTAQQRRYRARLAAHASWANTSDRTARTAAGTAAFLERFERQVDPEGALPPNVRQQMAVHARTAYMLQLAKRSAEARRRKRSEG</sequence>
<reference evidence="2 3" key="1">
    <citation type="journal article" date="2019" name="Int. J. Syst. Evol. Microbiol.">
        <title>The Global Catalogue of Microorganisms (GCM) 10K type strain sequencing project: providing services to taxonomists for standard genome sequencing and annotation.</title>
        <authorList>
            <consortium name="The Broad Institute Genomics Platform"/>
            <consortium name="The Broad Institute Genome Sequencing Center for Infectious Disease"/>
            <person name="Wu L."/>
            <person name="Ma J."/>
        </authorList>
    </citation>
    <scope>NUCLEOTIDE SEQUENCE [LARGE SCALE GENOMIC DNA]</scope>
    <source>
        <strain evidence="2 3">JCM 11444</strain>
    </source>
</reference>
<accession>A0ABN1PG99</accession>
<comment type="caution">
    <text evidence="2">The sequence shown here is derived from an EMBL/GenBank/DDBJ whole genome shotgun (WGS) entry which is preliminary data.</text>
</comment>
<evidence type="ECO:0000256" key="1">
    <source>
        <dbReference type="SAM" id="MobiDB-lite"/>
    </source>
</evidence>
<protein>
    <submittedName>
        <fullName evidence="2">Uncharacterized protein</fullName>
    </submittedName>
</protein>
<name>A0ABN1PG99_9ACTN</name>
<keyword evidence="3" id="KW-1185">Reference proteome</keyword>
<dbReference type="EMBL" id="BAAAID010000014">
    <property type="protein sequence ID" value="GAA0927751.1"/>
    <property type="molecule type" value="Genomic_DNA"/>
</dbReference>
<proteinExistence type="predicted"/>
<dbReference type="Proteomes" id="UP001500418">
    <property type="component" value="Unassembled WGS sequence"/>
</dbReference>
<feature type="region of interest" description="Disordered" evidence="1">
    <location>
        <begin position="1"/>
        <end position="21"/>
    </location>
</feature>
<gene>
    <name evidence="2" type="ORF">GCM10009575_028440</name>
</gene>